<dbReference type="Proteomes" id="UP000276133">
    <property type="component" value="Unassembled WGS sequence"/>
</dbReference>
<sequence>MTVKLAWLKNLKIYKKHLQNPKTRTFGIMVHHNDFTHINSVQINKSDMRTGFFYIMFVCFYYCFFFYWAEGASLRMCSMRSFRIIHNVTFGLLGKIYSPPVQRRFLVFRY</sequence>
<name>A0A3M7S1U7_BRAPC</name>
<organism evidence="2 3">
    <name type="scientific">Brachionus plicatilis</name>
    <name type="common">Marine rotifer</name>
    <name type="synonym">Brachionus muelleri</name>
    <dbReference type="NCBI Taxonomy" id="10195"/>
    <lineage>
        <taxon>Eukaryota</taxon>
        <taxon>Metazoa</taxon>
        <taxon>Spiralia</taxon>
        <taxon>Gnathifera</taxon>
        <taxon>Rotifera</taxon>
        <taxon>Eurotatoria</taxon>
        <taxon>Monogononta</taxon>
        <taxon>Pseudotrocha</taxon>
        <taxon>Ploima</taxon>
        <taxon>Brachionidae</taxon>
        <taxon>Brachionus</taxon>
    </lineage>
</organism>
<evidence type="ECO:0000313" key="3">
    <source>
        <dbReference type="Proteomes" id="UP000276133"/>
    </source>
</evidence>
<keyword evidence="1" id="KW-1133">Transmembrane helix</keyword>
<feature type="transmembrane region" description="Helical" evidence="1">
    <location>
        <begin position="51"/>
        <end position="69"/>
    </location>
</feature>
<keyword evidence="1" id="KW-0812">Transmembrane</keyword>
<keyword evidence="1" id="KW-0472">Membrane</keyword>
<comment type="caution">
    <text evidence="2">The sequence shown here is derived from an EMBL/GenBank/DDBJ whole genome shotgun (WGS) entry which is preliminary data.</text>
</comment>
<dbReference type="AlphaFoldDB" id="A0A3M7S1U7"/>
<proteinExistence type="predicted"/>
<evidence type="ECO:0000313" key="2">
    <source>
        <dbReference type="EMBL" id="RNA29781.1"/>
    </source>
</evidence>
<reference evidence="2 3" key="1">
    <citation type="journal article" date="2018" name="Sci. Rep.">
        <title>Genomic signatures of local adaptation to the degree of environmental predictability in rotifers.</title>
        <authorList>
            <person name="Franch-Gras L."/>
            <person name="Hahn C."/>
            <person name="Garcia-Roger E.M."/>
            <person name="Carmona M.J."/>
            <person name="Serra M."/>
            <person name="Gomez A."/>
        </authorList>
    </citation>
    <scope>NUCLEOTIDE SEQUENCE [LARGE SCALE GENOMIC DNA]</scope>
    <source>
        <strain evidence="2">HYR1</strain>
    </source>
</reference>
<keyword evidence="3" id="KW-1185">Reference proteome</keyword>
<accession>A0A3M7S1U7</accession>
<evidence type="ECO:0000256" key="1">
    <source>
        <dbReference type="SAM" id="Phobius"/>
    </source>
</evidence>
<dbReference type="EMBL" id="REGN01002164">
    <property type="protein sequence ID" value="RNA29781.1"/>
    <property type="molecule type" value="Genomic_DNA"/>
</dbReference>
<protein>
    <submittedName>
        <fullName evidence="2">Uncharacterized protein</fullName>
    </submittedName>
</protein>
<gene>
    <name evidence="2" type="ORF">BpHYR1_034769</name>
</gene>